<name>F0LGY0_THEBM</name>
<dbReference type="GeneID" id="10041529"/>
<keyword evidence="1" id="KW-1133">Transmembrane helix</keyword>
<dbReference type="OrthoDB" id="86238at2157"/>
<reference evidence="2 3" key="1">
    <citation type="journal article" date="2011" name="J. Bacteriol.">
        <title>Complete genome sequence of the hyperthermophilic, piezophilic, heterotrophic, and carboxydotrophic archaeon Thermococcus barophilus MP.</title>
        <authorList>
            <person name="Vannier P."/>
            <person name="Marteinsson V.T."/>
            <person name="Fridjonsson O.H."/>
            <person name="Oger P."/>
            <person name="Jebbar M."/>
        </authorList>
    </citation>
    <scope>NUCLEOTIDE SEQUENCE [LARGE SCALE GENOMIC DNA]</scope>
    <source>
        <strain evidence="3">DSM 11836 / MP</strain>
    </source>
</reference>
<dbReference type="eggNOG" id="arCOG03269">
    <property type="taxonomic scope" value="Archaea"/>
</dbReference>
<evidence type="ECO:0000256" key="1">
    <source>
        <dbReference type="SAM" id="Phobius"/>
    </source>
</evidence>
<dbReference type="HOGENOM" id="CLU_027397_0_0_2"/>
<keyword evidence="3" id="KW-1185">Reference proteome</keyword>
<protein>
    <recommendedName>
        <fullName evidence="4">CARDB domain-containing protein</fullName>
    </recommendedName>
</protein>
<keyword evidence="1" id="KW-0812">Transmembrane</keyword>
<evidence type="ECO:0000313" key="3">
    <source>
        <dbReference type="Proteomes" id="UP000007478"/>
    </source>
</evidence>
<organism evidence="2 3">
    <name type="scientific">Thermococcus barophilus (strain DSM 11836 / MP)</name>
    <dbReference type="NCBI Taxonomy" id="391623"/>
    <lineage>
        <taxon>Archaea</taxon>
        <taxon>Methanobacteriati</taxon>
        <taxon>Methanobacteriota</taxon>
        <taxon>Thermococci</taxon>
        <taxon>Thermococcales</taxon>
        <taxon>Thermococcaceae</taxon>
        <taxon>Thermococcus</taxon>
    </lineage>
</organism>
<dbReference type="AlphaFoldDB" id="F0LGY0"/>
<accession>F0LGY0</accession>
<dbReference type="EMBL" id="CP002372">
    <property type="protein sequence ID" value="ADT84188.1"/>
    <property type="molecule type" value="Genomic_DNA"/>
</dbReference>
<gene>
    <name evidence="2" type="ordered locus">TERMP_01212</name>
</gene>
<dbReference type="PATRIC" id="fig|391623.17.peg.1214"/>
<evidence type="ECO:0000313" key="2">
    <source>
        <dbReference type="EMBL" id="ADT84188.1"/>
    </source>
</evidence>
<feature type="transmembrane region" description="Helical" evidence="1">
    <location>
        <begin position="616"/>
        <end position="638"/>
    </location>
</feature>
<dbReference type="RefSeq" id="WP_013467486.1">
    <property type="nucleotide sequence ID" value="NC_014804.1"/>
</dbReference>
<evidence type="ECO:0008006" key="4">
    <source>
        <dbReference type="Google" id="ProtNLM"/>
    </source>
</evidence>
<dbReference type="Proteomes" id="UP000007478">
    <property type="component" value="Chromosome"/>
</dbReference>
<keyword evidence="1" id="KW-0472">Membrane</keyword>
<sequence>MRKVFLAVVIFLISLPQTIADSVFYGWVQIPTTITIGSTQIMLKDISGVDGSIFAVFKDDKDSNIEILPLSNYIHWEEYNLSSEYVLLINEKGYAKLKLNFPYLLEGETMRFGDYKIYLKSVTKKQAQLELSYKNITRKFTYKGGEINFENLKLSLILAPTIFDGYISRGYPKKIDEWSITFVSYNITKEDGILKEIVELKINQKTYWSEVGDVLEAEGLRIEIKDLVGSTYLRMEVELKGAYLNISLTPYFESWLSEGKTTKIGPYIVKIEKIFSDQAYVSIKNPCGMPLKSGLVKIDKFSRMLSYDGISVGFIETKEENGEKKVKTVIIIDNEKIPKIEDVAFLNVSYEVPTRATQYSTFETKVILENTGKSDLRYVEILPNVSKIFSIVNNYPRYIPTIKRGEKIELTLVLQSQAYGNLTVGNIRVLAHAPYELSCYGVGEVEFSSETKRVEILKAEPNYSIDVRTLNGTVGSPIPLNITIANLGNVDSPFDLTVALPKEFGVVAENFTIYRKWLHLRDTLKPGTSKTYKMFLISTKEGQYEVEVLVKSFGKLFQKSTTLTVTSLVKEHTENILLNQNVTCTPKVIERVVEVSKITQQNSTVTVEPVSLKWKIVYGGGFFVGGVIFILALAWIAAKLEERKE</sequence>
<dbReference type="KEGG" id="tba:TERMP_01212"/>
<proteinExistence type="predicted"/>